<evidence type="ECO:0000313" key="8">
    <source>
        <dbReference type="EMBL" id="GFE38216.1"/>
    </source>
</evidence>
<dbReference type="InterPro" id="IPR011006">
    <property type="entry name" value="CheY-like_superfamily"/>
</dbReference>
<dbReference type="RefSeq" id="WP_167539156.1">
    <property type="nucleotide sequence ID" value="NZ_BLIR01000001.1"/>
</dbReference>
<accession>A0A640UVX6</accession>
<name>A0A640UVX6_9ACTN</name>
<dbReference type="SMART" id="SM00448">
    <property type="entry name" value="REC"/>
    <property type="match status" value="1"/>
</dbReference>
<dbReference type="InterPro" id="IPR039420">
    <property type="entry name" value="WalR-like"/>
</dbReference>
<dbReference type="GeneID" id="96284000"/>
<evidence type="ECO:0000313" key="9">
    <source>
        <dbReference type="Proteomes" id="UP000431826"/>
    </source>
</evidence>
<keyword evidence="3 8" id="KW-0238">DNA-binding</keyword>
<dbReference type="GO" id="GO:0003677">
    <property type="term" value="F:DNA binding"/>
    <property type="evidence" value="ECO:0007669"/>
    <property type="project" value="UniProtKB-KW"/>
</dbReference>
<dbReference type="GO" id="GO:0000160">
    <property type="term" value="P:phosphorelay signal transduction system"/>
    <property type="evidence" value="ECO:0007669"/>
    <property type="project" value="InterPro"/>
</dbReference>
<dbReference type="Gene3D" id="3.40.50.2300">
    <property type="match status" value="1"/>
</dbReference>
<dbReference type="Proteomes" id="UP000431826">
    <property type="component" value="Unassembled WGS sequence"/>
</dbReference>
<dbReference type="Pfam" id="PF00196">
    <property type="entry name" value="GerE"/>
    <property type="match status" value="1"/>
</dbReference>
<dbReference type="SMART" id="SM00421">
    <property type="entry name" value="HTH_LUXR"/>
    <property type="match status" value="1"/>
</dbReference>
<evidence type="ECO:0000256" key="2">
    <source>
        <dbReference type="ARBA" id="ARBA00023015"/>
    </source>
</evidence>
<dbReference type="InterPro" id="IPR058245">
    <property type="entry name" value="NreC/VraR/RcsB-like_REC"/>
</dbReference>
<dbReference type="PRINTS" id="PR00038">
    <property type="entry name" value="HTHLUXR"/>
</dbReference>
<evidence type="ECO:0000256" key="3">
    <source>
        <dbReference type="ARBA" id="ARBA00023125"/>
    </source>
</evidence>
<keyword evidence="1 5" id="KW-0597">Phosphoprotein</keyword>
<reference evidence="8 9" key="1">
    <citation type="submission" date="2019-12" db="EMBL/GenBank/DDBJ databases">
        <title>Whole genome shotgun sequence of Streptomyces tubercidicus NBRC 13090.</title>
        <authorList>
            <person name="Ichikawa N."/>
            <person name="Kimura A."/>
            <person name="Kitahashi Y."/>
            <person name="Komaki H."/>
            <person name="Tamura T."/>
        </authorList>
    </citation>
    <scope>NUCLEOTIDE SEQUENCE [LARGE SCALE GENOMIC DNA]</scope>
    <source>
        <strain evidence="8 9">NBRC 13090</strain>
    </source>
</reference>
<evidence type="ECO:0000256" key="4">
    <source>
        <dbReference type="ARBA" id="ARBA00023163"/>
    </source>
</evidence>
<dbReference type="PANTHER" id="PTHR43214">
    <property type="entry name" value="TWO-COMPONENT RESPONSE REGULATOR"/>
    <property type="match status" value="1"/>
</dbReference>
<dbReference type="Pfam" id="PF00072">
    <property type="entry name" value="Response_reg"/>
    <property type="match status" value="1"/>
</dbReference>
<sequence>MRIVIAEDSSLLREGLVQILSKFGHHVVAAVDNAPSLIAAVREHRPDLALVDVRLPPGFKDEGLRAAIALRAESPGLGVLVLSQYLDADYAAELLETHSSGVGYLLKDRVGDIPEFLGSVQRVADGETVMDTEIVRRLLGRRRGRSSVQSLTRREKEVLALMAEGRSNASIARSLSVSQAAVSKHIGNIFDKLGLPESGTDHRRVLAVLAYLRQ</sequence>
<dbReference type="CDD" id="cd17535">
    <property type="entry name" value="REC_NarL-like"/>
    <property type="match status" value="1"/>
</dbReference>
<dbReference type="InterPro" id="IPR000792">
    <property type="entry name" value="Tscrpt_reg_LuxR_C"/>
</dbReference>
<dbReference type="PROSITE" id="PS50110">
    <property type="entry name" value="RESPONSE_REGULATORY"/>
    <property type="match status" value="1"/>
</dbReference>
<dbReference type="InterPro" id="IPR001789">
    <property type="entry name" value="Sig_transdc_resp-reg_receiver"/>
</dbReference>
<evidence type="ECO:0000256" key="1">
    <source>
        <dbReference type="ARBA" id="ARBA00022553"/>
    </source>
</evidence>
<dbReference type="SUPFAM" id="SSF46894">
    <property type="entry name" value="C-terminal effector domain of the bipartite response regulators"/>
    <property type="match status" value="1"/>
</dbReference>
<dbReference type="EMBL" id="BLIR01000001">
    <property type="protein sequence ID" value="GFE38216.1"/>
    <property type="molecule type" value="Genomic_DNA"/>
</dbReference>
<gene>
    <name evidence="8" type="ORF">Stube_28890</name>
</gene>
<dbReference type="SUPFAM" id="SSF52172">
    <property type="entry name" value="CheY-like"/>
    <property type="match status" value="1"/>
</dbReference>
<dbReference type="CDD" id="cd06170">
    <property type="entry name" value="LuxR_C_like"/>
    <property type="match status" value="1"/>
</dbReference>
<feature type="modified residue" description="4-aspartylphosphate" evidence="5">
    <location>
        <position position="52"/>
    </location>
</feature>
<dbReference type="PROSITE" id="PS50043">
    <property type="entry name" value="HTH_LUXR_2"/>
    <property type="match status" value="1"/>
</dbReference>
<comment type="caution">
    <text evidence="8">The sequence shown here is derived from an EMBL/GenBank/DDBJ whole genome shotgun (WGS) entry which is preliminary data.</text>
</comment>
<dbReference type="PANTHER" id="PTHR43214:SF24">
    <property type="entry name" value="TRANSCRIPTIONAL REGULATORY PROTEIN NARL-RELATED"/>
    <property type="match status" value="1"/>
</dbReference>
<feature type="domain" description="HTH luxR-type" evidence="6">
    <location>
        <begin position="144"/>
        <end position="214"/>
    </location>
</feature>
<protein>
    <submittedName>
        <fullName evidence="8">DNA-binding response regulator</fullName>
    </submittedName>
</protein>
<keyword evidence="4" id="KW-0804">Transcription</keyword>
<dbReference type="InterPro" id="IPR016032">
    <property type="entry name" value="Sig_transdc_resp-reg_C-effctor"/>
</dbReference>
<evidence type="ECO:0000256" key="5">
    <source>
        <dbReference type="PROSITE-ProRule" id="PRU00169"/>
    </source>
</evidence>
<dbReference type="GO" id="GO:0006355">
    <property type="term" value="P:regulation of DNA-templated transcription"/>
    <property type="evidence" value="ECO:0007669"/>
    <property type="project" value="InterPro"/>
</dbReference>
<organism evidence="8 9">
    <name type="scientific">Streptomyces tubercidicus</name>
    <dbReference type="NCBI Taxonomy" id="47759"/>
    <lineage>
        <taxon>Bacteria</taxon>
        <taxon>Bacillati</taxon>
        <taxon>Actinomycetota</taxon>
        <taxon>Actinomycetes</taxon>
        <taxon>Kitasatosporales</taxon>
        <taxon>Streptomycetaceae</taxon>
        <taxon>Streptomyces</taxon>
    </lineage>
</organism>
<evidence type="ECO:0000259" key="6">
    <source>
        <dbReference type="PROSITE" id="PS50043"/>
    </source>
</evidence>
<evidence type="ECO:0000259" key="7">
    <source>
        <dbReference type="PROSITE" id="PS50110"/>
    </source>
</evidence>
<keyword evidence="2" id="KW-0805">Transcription regulation</keyword>
<keyword evidence="9" id="KW-1185">Reference proteome</keyword>
<dbReference type="AlphaFoldDB" id="A0A640UVX6"/>
<feature type="domain" description="Response regulatory" evidence="7">
    <location>
        <begin position="2"/>
        <end position="122"/>
    </location>
</feature>
<proteinExistence type="predicted"/>